<dbReference type="InterPro" id="IPR012677">
    <property type="entry name" value="Nucleotide-bd_a/b_plait_sf"/>
</dbReference>
<dbReference type="GO" id="GO:0003723">
    <property type="term" value="F:RNA binding"/>
    <property type="evidence" value="ECO:0007669"/>
    <property type="project" value="UniProtKB-UniRule"/>
</dbReference>
<dbReference type="PROSITE" id="PS50102">
    <property type="entry name" value="RRM"/>
    <property type="match status" value="2"/>
</dbReference>
<accession>A0A218Z5N9</accession>
<sequence>MSKSWRKVARKILPPTTVSNHNQHQTLNNHLRVESPQYFSSCKASLFIDDDGDEDGLEAFVTFQRKLGGKISASPFSHLRRQMHLIRRSVFRAASARTQIRSISASSPSTPFIVSLRTASRPTPSAFRCYSDDAQAPASSDAEASAVERAVEAAHTSESTASSTSSGDDSSAPPTSTGGESVPDSSVADAAAGFGAASGTFEGGEGRPYEDRRGSGGYGGDRNPTRGGGYGDRGGRGGYGGYGDRGTGRGGDFGGRGNYGDRPQYGGDRGGRGGFGGSAASRGGSGGRPLERAAPSPSANLYVGNLLFDVTQKDVQKEFEAFGEIKAVHVATDARGLSKGFAYVEYATLEQAAAAIEAKHQSVFEGRRLVVNYMHKRDSSRGTVESPPSKTLFIGNLAFEMSDADLNKLFRDIRNVIDVRVAIDRRTGQPRGFAHADFVDIESATKGLAALAGKEVYGRTLRVDYSAGSREAREASPPTDGSGGY</sequence>
<dbReference type="OrthoDB" id="6730379at2759"/>
<evidence type="ECO:0000313" key="6">
    <source>
        <dbReference type="EMBL" id="OWP03024.1"/>
    </source>
</evidence>
<protein>
    <recommendedName>
        <fullName evidence="5">RRM domain-containing protein</fullName>
    </recommendedName>
</protein>
<dbReference type="Pfam" id="PF00076">
    <property type="entry name" value="RRM_1"/>
    <property type="match status" value="2"/>
</dbReference>
<name>A0A218Z5N9_9HELO</name>
<dbReference type="CDD" id="cd00590">
    <property type="entry name" value="RRM_SF"/>
    <property type="match status" value="1"/>
</dbReference>
<dbReference type="SMART" id="SM00360">
    <property type="entry name" value="RRM"/>
    <property type="match status" value="2"/>
</dbReference>
<dbReference type="Gene3D" id="3.30.70.330">
    <property type="match status" value="2"/>
</dbReference>
<dbReference type="AlphaFoldDB" id="A0A218Z5N9"/>
<keyword evidence="2 3" id="KW-0694">RNA-binding</keyword>
<dbReference type="Proteomes" id="UP000242519">
    <property type="component" value="Unassembled WGS sequence"/>
</dbReference>
<reference evidence="6 7" key="1">
    <citation type="submission" date="2017-04" db="EMBL/GenBank/DDBJ databases">
        <title>Draft genome sequence of Marssonina coronaria NL1: causal agent of apple blotch.</title>
        <authorList>
            <person name="Cheng Q."/>
        </authorList>
    </citation>
    <scope>NUCLEOTIDE SEQUENCE [LARGE SCALE GENOMIC DNA]</scope>
    <source>
        <strain evidence="6 7">NL1</strain>
    </source>
</reference>
<evidence type="ECO:0000256" key="1">
    <source>
        <dbReference type="ARBA" id="ARBA00022737"/>
    </source>
</evidence>
<feature type="compositionally biased region" description="Gly residues" evidence="4">
    <location>
        <begin position="215"/>
        <end position="258"/>
    </location>
</feature>
<feature type="compositionally biased region" description="Low complexity" evidence="4">
    <location>
        <begin position="132"/>
        <end position="200"/>
    </location>
</feature>
<organism evidence="6 7">
    <name type="scientific">Diplocarpon coronariae</name>
    <dbReference type="NCBI Taxonomy" id="2795749"/>
    <lineage>
        <taxon>Eukaryota</taxon>
        <taxon>Fungi</taxon>
        <taxon>Dikarya</taxon>
        <taxon>Ascomycota</taxon>
        <taxon>Pezizomycotina</taxon>
        <taxon>Leotiomycetes</taxon>
        <taxon>Helotiales</taxon>
        <taxon>Drepanopezizaceae</taxon>
        <taxon>Diplocarpon</taxon>
    </lineage>
</organism>
<feature type="region of interest" description="Disordered" evidence="4">
    <location>
        <begin position="123"/>
        <end position="296"/>
    </location>
</feature>
<evidence type="ECO:0000256" key="2">
    <source>
        <dbReference type="ARBA" id="ARBA00022884"/>
    </source>
</evidence>
<proteinExistence type="predicted"/>
<feature type="compositionally biased region" description="Gly residues" evidence="4">
    <location>
        <begin position="272"/>
        <end position="287"/>
    </location>
</feature>
<evidence type="ECO:0000256" key="3">
    <source>
        <dbReference type="PROSITE-ProRule" id="PRU00176"/>
    </source>
</evidence>
<dbReference type="InterPro" id="IPR035979">
    <property type="entry name" value="RBD_domain_sf"/>
</dbReference>
<gene>
    <name evidence="6" type="ORF">B2J93_3650</name>
</gene>
<dbReference type="PANTHER" id="PTHR23236">
    <property type="entry name" value="EUKARYOTIC TRANSLATION INITIATION FACTOR 4B/4H"/>
    <property type="match status" value="1"/>
</dbReference>
<dbReference type="EMBL" id="MZNU01000202">
    <property type="protein sequence ID" value="OWP03024.1"/>
    <property type="molecule type" value="Genomic_DNA"/>
</dbReference>
<dbReference type="InParanoid" id="A0A218Z5N9"/>
<feature type="compositionally biased region" description="Basic and acidic residues" evidence="4">
    <location>
        <begin position="204"/>
        <end position="214"/>
    </location>
</feature>
<dbReference type="SUPFAM" id="SSF54928">
    <property type="entry name" value="RNA-binding domain, RBD"/>
    <property type="match status" value="1"/>
</dbReference>
<evidence type="ECO:0000256" key="4">
    <source>
        <dbReference type="SAM" id="MobiDB-lite"/>
    </source>
</evidence>
<keyword evidence="1" id="KW-0677">Repeat</keyword>
<comment type="caution">
    <text evidence="6">The sequence shown here is derived from an EMBL/GenBank/DDBJ whole genome shotgun (WGS) entry which is preliminary data.</text>
</comment>
<dbReference type="PANTHER" id="PTHR23236:SF119">
    <property type="entry name" value="NUCLEAR RNA-BINDING PROTEIN SART-3"/>
    <property type="match status" value="1"/>
</dbReference>
<keyword evidence="7" id="KW-1185">Reference proteome</keyword>
<feature type="domain" description="RRM" evidence="5">
    <location>
        <begin position="390"/>
        <end position="468"/>
    </location>
</feature>
<dbReference type="InterPro" id="IPR000504">
    <property type="entry name" value="RRM_dom"/>
</dbReference>
<dbReference type="STRING" id="503106.A0A218Z5N9"/>
<feature type="domain" description="RRM" evidence="5">
    <location>
        <begin position="299"/>
        <end position="376"/>
    </location>
</feature>
<evidence type="ECO:0000313" key="7">
    <source>
        <dbReference type="Proteomes" id="UP000242519"/>
    </source>
</evidence>
<evidence type="ECO:0000259" key="5">
    <source>
        <dbReference type="PROSITE" id="PS50102"/>
    </source>
</evidence>